<dbReference type="EMBL" id="NSDM01000026">
    <property type="protein sequence ID" value="MDQ2588975.1"/>
    <property type="molecule type" value="Genomic_DNA"/>
</dbReference>
<dbReference type="Proteomes" id="UP001225605">
    <property type="component" value="Unassembled WGS sequence"/>
</dbReference>
<accession>A0ABU0XA07</accession>
<reference evidence="1 2" key="1">
    <citation type="submission" date="2017-06" db="EMBL/GenBank/DDBJ databases">
        <title>Cultured bacterium strain Saccharothrix yanglingensis Hhs.015.</title>
        <authorList>
            <person name="Xia Y."/>
        </authorList>
    </citation>
    <scope>NUCLEOTIDE SEQUENCE [LARGE SCALE GENOMIC DNA]</scope>
    <source>
        <strain evidence="1 2">Hhs.015</strain>
    </source>
</reference>
<dbReference type="RefSeq" id="WP_306750644.1">
    <property type="nucleotide sequence ID" value="NZ_NSDM01000026.1"/>
</dbReference>
<sequence length="178" mass="19147">MTSRAHRVEATAPAHPQRRGTNEVAEWYRFRLGWPVEITDSGVDLPLAGGMVAFEVPVHLAGGVLKRLTELGAVGPALRTGVGKDRVTFLCDVNDIVITQADVPLGVRYLRVGTVLPLPSPRPSGAWFVAPDPDRGWLPSASAVLHAVWRTTTAAARVMSSGFAVRHVGQARPRRGFA</sequence>
<proteinExistence type="predicted"/>
<keyword evidence="2" id="KW-1185">Reference proteome</keyword>
<protein>
    <submittedName>
        <fullName evidence="1">Uncharacterized protein</fullName>
    </submittedName>
</protein>
<comment type="caution">
    <text evidence="1">The sequence shown here is derived from an EMBL/GenBank/DDBJ whole genome shotgun (WGS) entry which is preliminary data.</text>
</comment>
<name>A0ABU0XA07_9PSEU</name>
<evidence type="ECO:0000313" key="2">
    <source>
        <dbReference type="Proteomes" id="UP001225605"/>
    </source>
</evidence>
<evidence type="ECO:0000313" key="1">
    <source>
        <dbReference type="EMBL" id="MDQ2588975.1"/>
    </source>
</evidence>
<gene>
    <name evidence="1" type="ORF">CKY47_34550</name>
</gene>
<organism evidence="1 2">
    <name type="scientific">Saccharothrix yanglingensis</name>
    <dbReference type="NCBI Taxonomy" id="659496"/>
    <lineage>
        <taxon>Bacteria</taxon>
        <taxon>Bacillati</taxon>
        <taxon>Actinomycetota</taxon>
        <taxon>Actinomycetes</taxon>
        <taxon>Pseudonocardiales</taxon>
        <taxon>Pseudonocardiaceae</taxon>
        <taxon>Saccharothrix</taxon>
    </lineage>
</organism>